<name>A0ABQ9CYK8_9PASS</name>
<dbReference type="Proteomes" id="UP001145742">
    <property type="component" value="Unassembled WGS sequence"/>
</dbReference>
<comment type="caution">
    <text evidence="1">The sequence shown here is derived from an EMBL/GenBank/DDBJ whole genome shotgun (WGS) entry which is preliminary data.</text>
</comment>
<gene>
    <name evidence="1" type="ORF">WISP_104155</name>
</gene>
<evidence type="ECO:0000313" key="2">
    <source>
        <dbReference type="Proteomes" id="UP001145742"/>
    </source>
</evidence>
<proteinExistence type="predicted"/>
<organism evidence="1 2">
    <name type="scientific">Willisornis vidua</name>
    <name type="common">Xingu scale-backed antbird</name>
    <dbReference type="NCBI Taxonomy" id="1566151"/>
    <lineage>
        <taxon>Eukaryota</taxon>
        <taxon>Metazoa</taxon>
        <taxon>Chordata</taxon>
        <taxon>Craniata</taxon>
        <taxon>Vertebrata</taxon>
        <taxon>Euteleostomi</taxon>
        <taxon>Archelosauria</taxon>
        <taxon>Archosauria</taxon>
        <taxon>Dinosauria</taxon>
        <taxon>Saurischia</taxon>
        <taxon>Theropoda</taxon>
        <taxon>Coelurosauria</taxon>
        <taxon>Aves</taxon>
        <taxon>Neognathae</taxon>
        <taxon>Neoaves</taxon>
        <taxon>Telluraves</taxon>
        <taxon>Australaves</taxon>
        <taxon>Passeriformes</taxon>
        <taxon>Thamnophilidae</taxon>
        <taxon>Willisornis</taxon>
    </lineage>
</organism>
<reference evidence="1" key="1">
    <citation type="submission" date="2019-10" db="EMBL/GenBank/DDBJ databases">
        <authorList>
            <person name="Soares A.E.R."/>
            <person name="Aleixo A."/>
            <person name="Schneider P."/>
            <person name="Miyaki C.Y."/>
            <person name="Schneider M.P."/>
            <person name="Mello C."/>
            <person name="Vasconcelos A.T.R."/>
        </authorList>
    </citation>
    <scope>NUCLEOTIDE SEQUENCE</scope>
    <source>
        <tissue evidence="1">Muscle</tissue>
    </source>
</reference>
<accession>A0ABQ9CYK8</accession>
<dbReference type="EMBL" id="WHWB01034354">
    <property type="protein sequence ID" value="KAJ7411140.1"/>
    <property type="molecule type" value="Genomic_DNA"/>
</dbReference>
<keyword evidence="2" id="KW-1185">Reference proteome</keyword>
<sequence length="128" mass="13944">MWEHKKLIRNAKLKVKEETMKLVLGTSKSSSGVNGTQSYQQGFSSTILASTKACRVVHPKNNNATHEYGLQADLTEKQLCGERPGDPGGQEAVPETTVCPCGQKANGMLGCIRKSIASRLREVILPLY</sequence>
<protein>
    <submittedName>
        <fullName evidence="1">Uncharacterized protein</fullName>
    </submittedName>
</protein>
<evidence type="ECO:0000313" key="1">
    <source>
        <dbReference type="EMBL" id="KAJ7411140.1"/>
    </source>
</evidence>